<name>A0A517R151_9PLAN</name>
<dbReference type="AlphaFoldDB" id="A0A517R151"/>
<dbReference type="KEGG" id="svp:Pan189_19660"/>
<dbReference type="EMBL" id="CP036268">
    <property type="protein sequence ID" value="QDT37586.1"/>
    <property type="molecule type" value="Genomic_DNA"/>
</dbReference>
<reference evidence="1 2" key="1">
    <citation type="submission" date="2019-02" db="EMBL/GenBank/DDBJ databases">
        <title>Deep-cultivation of Planctomycetes and their phenomic and genomic characterization uncovers novel biology.</title>
        <authorList>
            <person name="Wiegand S."/>
            <person name="Jogler M."/>
            <person name="Boedeker C."/>
            <person name="Pinto D."/>
            <person name="Vollmers J."/>
            <person name="Rivas-Marin E."/>
            <person name="Kohn T."/>
            <person name="Peeters S.H."/>
            <person name="Heuer A."/>
            <person name="Rast P."/>
            <person name="Oberbeckmann S."/>
            <person name="Bunk B."/>
            <person name="Jeske O."/>
            <person name="Meyerdierks A."/>
            <person name="Storesund J.E."/>
            <person name="Kallscheuer N."/>
            <person name="Luecker S."/>
            <person name="Lage O.M."/>
            <person name="Pohl T."/>
            <person name="Merkel B.J."/>
            <person name="Hornburger P."/>
            <person name="Mueller R.-W."/>
            <person name="Bruemmer F."/>
            <person name="Labrenz M."/>
            <person name="Spormann A.M."/>
            <person name="Op den Camp H."/>
            <person name="Overmann J."/>
            <person name="Amann R."/>
            <person name="Jetten M.S.M."/>
            <person name="Mascher T."/>
            <person name="Medema M.H."/>
            <person name="Devos D.P."/>
            <person name="Kaster A.-K."/>
            <person name="Ovreas L."/>
            <person name="Rohde M."/>
            <person name="Galperin M.Y."/>
            <person name="Jogler C."/>
        </authorList>
    </citation>
    <scope>NUCLEOTIDE SEQUENCE [LARGE SCALE GENOMIC DNA]</scope>
    <source>
        <strain evidence="1 2">Pan189</strain>
    </source>
</reference>
<organism evidence="1 2">
    <name type="scientific">Stratiformator vulcanicus</name>
    <dbReference type="NCBI Taxonomy" id="2527980"/>
    <lineage>
        <taxon>Bacteria</taxon>
        <taxon>Pseudomonadati</taxon>
        <taxon>Planctomycetota</taxon>
        <taxon>Planctomycetia</taxon>
        <taxon>Planctomycetales</taxon>
        <taxon>Planctomycetaceae</taxon>
        <taxon>Stratiformator</taxon>
    </lineage>
</organism>
<dbReference type="Proteomes" id="UP000317318">
    <property type="component" value="Chromosome"/>
</dbReference>
<protein>
    <submittedName>
        <fullName evidence="1">Uncharacterized protein</fullName>
    </submittedName>
</protein>
<gene>
    <name evidence="1" type="ORF">Pan189_19660</name>
</gene>
<accession>A0A517R151</accession>
<evidence type="ECO:0000313" key="2">
    <source>
        <dbReference type="Proteomes" id="UP000317318"/>
    </source>
</evidence>
<proteinExistence type="predicted"/>
<keyword evidence="2" id="KW-1185">Reference proteome</keyword>
<evidence type="ECO:0000313" key="1">
    <source>
        <dbReference type="EMBL" id="QDT37586.1"/>
    </source>
</evidence>
<sequence length="75" mass="8849">MHRTNENPSQSDVQRMCRTFQISYSDVTNMARIFHPLLALIASATDRELAKCVEYLKQENRILRARILCRNPRRT</sequence>